<evidence type="ECO:0000313" key="6">
    <source>
        <dbReference type="EMBL" id="SLM31650.1"/>
    </source>
</evidence>
<dbReference type="InterPro" id="IPR011059">
    <property type="entry name" value="Metal-dep_hydrolase_composite"/>
</dbReference>
<reference evidence="6 7" key="1">
    <citation type="submission" date="2017-03" db="EMBL/GenBank/DDBJ databases">
        <authorList>
            <person name="Afonso C.L."/>
            <person name="Miller P.J."/>
            <person name="Scott M.A."/>
            <person name="Spackman E."/>
            <person name="Goraichik I."/>
            <person name="Dimitrov K.M."/>
            <person name="Suarez D.L."/>
            <person name="Swayne D.E."/>
        </authorList>
    </citation>
    <scope>NUCLEOTIDE SEQUENCE [LARGE SCALE GENOMIC DNA]</scope>
    <source>
        <strain evidence="6">PRJEB14757</strain>
    </source>
</reference>
<comment type="cofactor">
    <cofactor evidence="4">
        <name>Zn(2+)</name>
        <dbReference type="ChEBI" id="CHEBI:29105"/>
    </cofactor>
    <text evidence="4">Binds 1 zinc ion per subunit.</text>
</comment>
<comment type="function">
    <text evidence="4">Catalyzes the deamination of 5-methylthioadenosine and S-adenosyl-L-homocysteine into 5-methylthioinosine and S-inosyl-L-homocysteine, respectively. Is also able to deaminate adenosine.</text>
</comment>
<evidence type="ECO:0000313" key="7">
    <source>
        <dbReference type="Proteomes" id="UP000191931"/>
    </source>
</evidence>
<evidence type="ECO:0000256" key="3">
    <source>
        <dbReference type="ARBA" id="ARBA00022833"/>
    </source>
</evidence>
<dbReference type="EC" id="3.5.4.31" evidence="4"/>
<dbReference type="PANTHER" id="PTHR43794">
    <property type="entry name" value="AMINOHYDROLASE SSNA-RELATED"/>
    <property type="match status" value="1"/>
</dbReference>
<gene>
    <name evidence="4 6" type="primary">mtaD</name>
    <name evidence="6" type="ORF">MTBBW1_410005</name>
</gene>
<keyword evidence="2 4" id="KW-0378">Hydrolase</keyword>
<comment type="similarity">
    <text evidence="4">Belongs to the metallo-dependent hydrolases superfamily. MTA/SAH deaminase family.</text>
</comment>
<feature type="binding site" evidence="4">
    <location>
        <position position="70"/>
    </location>
    <ligand>
        <name>Zn(2+)</name>
        <dbReference type="ChEBI" id="CHEBI:29105"/>
    </ligand>
</feature>
<keyword evidence="7" id="KW-1185">Reference proteome</keyword>
<dbReference type="InterPro" id="IPR006680">
    <property type="entry name" value="Amidohydro-rel"/>
</dbReference>
<organism evidence="6 7">
    <name type="scientific">Desulfamplus magnetovallimortis</name>
    <dbReference type="NCBI Taxonomy" id="1246637"/>
    <lineage>
        <taxon>Bacteria</taxon>
        <taxon>Pseudomonadati</taxon>
        <taxon>Thermodesulfobacteriota</taxon>
        <taxon>Desulfobacteria</taxon>
        <taxon>Desulfobacterales</taxon>
        <taxon>Desulfobacteraceae</taxon>
        <taxon>Desulfamplus</taxon>
    </lineage>
</organism>
<keyword evidence="1 4" id="KW-0479">Metal-binding</keyword>
<dbReference type="Proteomes" id="UP000191931">
    <property type="component" value="Unassembled WGS sequence"/>
</dbReference>
<feature type="binding site" evidence="4">
    <location>
        <position position="218"/>
    </location>
    <ligand>
        <name>Zn(2+)</name>
        <dbReference type="ChEBI" id="CHEBI:29105"/>
    </ligand>
</feature>
<dbReference type="SUPFAM" id="SSF51556">
    <property type="entry name" value="Metallo-dependent hydrolases"/>
    <property type="match status" value="1"/>
</dbReference>
<feature type="domain" description="Amidohydrolase-related" evidence="5">
    <location>
        <begin position="61"/>
        <end position="410"/>
    </location>
</feature>
<feature type="binding site" evidence="4">
    <location>
        <position position="191"/>
    </location>
    <ligand>
        <name>substrate</name>
    </ligand>
</feature>
<sequence length="443" mass="48117">MKILITNGTVLTMDRAMRCIKDGAVAVENGNIVKIDNKDRLAGFIEDESATCQIIDAKGGIIMPGLVNSHTHASMTLFRGLADDLPLMEWLTQHIFPAEALLTGELVHKGAMLACAEMIMSGTTCFCDMYLFENEVAKAASNCGMRAVVGEVLYDFPSPNYGALENGFEYVNNMMAQWRDDPLITVAVEPHATYTCAPELLQRASILAREHNAPLIIHVAETLSESEQINEKYGKSPAAFLADLGILSSNLIACHSIHLSKEDMELYKKYDVKVAHCPESNMKLASGVAKIPEMIDNGICVGLGTDGCASNNDLDMFLEMDTAAKLHKVFTMNPEAISAETALKMATINGAKALGLDTITGSIEVGKRADIIIVDSDRPHMIPLYNPYSHIVYSATGSDVSTTIIDGRVVMKNRKLISMNAEAVMDDVIQAAIKISQNDVKKP</sequence>
<dbReference type="OrthoDB" id="9807210at2"/>
<dbReference type="HAMAP" id="MF_01281">
    <property type="entry name" value="MTA_SAH_deamin"/>
    <property type="match status" value="1"/>
</dbReference>
<dbReference type="InterPro" id="IPR050287">
    <property type="entry name" value="MTA/SAH_deaminase"/>
</dbReference>
<evidence type="ECO:0000256" key="4">
    <source>
        <dbReference type="HAMAP-Rule" id="MF_01281"/>
    </source>
</evidence>
<keyword evidence="3 4" id="KW-0862">Zinc</keyword>
<dbReference type="SUPFAM" id="SSF51338">
    <property type="entry name" value="Composite domain of metallo-dependent hydrolases"/>
    <property type="match status" value="1"/>
</dbReference>
<feature type="binding site" evidence="4">
    <location>
        <position position="221"/>
    </location>
    <ligand>
        <name>substrate</name>
    </ligand>
</feature>
<dbReference type="InterPro" id="IPR032466">
    <property type="entry name" value="Metal_Hydrolase"/>
</dbReference>
<name>A0A1W1HGR1_9BACT</name>
<dbReference type="STRING" id="1246637.MTBBW1_410005"/>
<comment type="catalytic activity">
    <reaction evidence="4">
        <text>S-methyl-5'-thioadenosine + H2O + H(+) = S-methyl-5'-thioinosine + NH4(+)</text>
        <dbReference type="Rhea" id="RHEA:25025"/>
        <dbReference type="ChEBI" id="CHEBI:15377"/>
        <dbReference type="ChEBI" id="CHEBI:15378"/>
        <dbReference type="ChEBI" id="CHEBI:17509"/>
        <dbReference type="ChEBI" id="CHEBI:28938"/>
        <dbReference type="ChEBI" id="CHEBI:48595"/>
        <dbReference type="EC" id="3.5.4.31"/>
    </reaction>
</comment>
<dbReference type="PANTHER" id="PTHR43794:SF11">
    <property type="entry name" value="AMIDOHYDROLASE-RELATED DOMAIN-CONTAINING PROTEIN"/>
    <property type="match status" value="1"/>
</dbReference>
<dbReference type="EMBL" id="FWEV01000283">
    <property type="protein sequence ID" value="SLM31650.1"/>
    <property type="molecule type" value="Genomic_DNA"/>
</dbReference>
<protein>
    <recommendedName>
        <fullName evidence="4">5-methylthioadenosine/S-adenosylhomocysteine deaminase</fullName>
        <shortName evidence="4">MTA/SAH deaminase</shortName>
        <ecNumber evidence="4">3.5.4.28</ecNumber>
        <ecNumber evidence="4">3.5.4.31</ecNumber>
    </recommendedName>
</protein>
<dbReference type="CDD" id="cd01298">
    <property type="entry name" value="ATZ_TRZ_like"/>
    <property type="match status" value="1"/>
</dbReference>
<dbReference type="GO" id="GO:0050270">
    <property type="term" value="F:S-adenosylhomocysteine deaminase activity"/>
    <property type="evidence" value="ECO:0007669"/>
    <property type="project" value="UniProtKB-UniRule"/>
</dbReference>
<dbReference type="EC" id="3.5.4.28" evidence="4"/>
<accession>A0A1W1HGR1</accession>
<dbReference type="Pfam" id="PF01979">
    <property type="entry name" value="Amidohydro_1"/>
    <property type="match status" value="1"/>
</dbReference>
<feature type="binding site" evidence="4">
    <location>
        <position position="72"/>
    </location>
    <ligand>
        <name>Zn(2+)</name>
        <dbReference type="ChEBI" id="CHEBI:29105"/>
    </ligand>
</feature>
<proteinExistence type="inferred from homology"/>
<dbReference type="RefSeq" id="WP_080800591.1">
    <property type="nucleotide sequence ID" value="NZ_LT828541.1"/>
</dbReference>
<dbReference type="Gene3D" id="2.30.40.10">
    <property type="entry name" value="Urease, subunit C, domain 1"/>
    <property type="match status" value="1"/>
</dbReference>
<feature type="binding site" evidence="4">
    <location>
        <position position="306"/>
    </location>
    <ligand>
        <name>substrate</name>
    </ligand>
</feature>
<dbReference type="GO" id="GO:0046872">
    <property type="term" value="F:metal ion binding"/>
    <property type="evidence" value="ECO:0007669"/>
    <property type="project" value="UniProtKB-KW"/>
</dbReference>
<dbReference type="InterPro" id="IPR023512">
    <property type="entry name" value="Deaminase_MtaD/DadD"/>
</dbReference>
<dbReference type="GO" id="GO:0090614">
    <property type="term" value="F:5'-methylthioadenosine deaminase activity"/>
    <property type="evidence" value="ECO:0007669"/>
    <property type="project" value="UniProtKB-UniRule"/>
</dbReference>
<comment type="catalytic activity">
    <reaction evidence="4">
        <text>S-adenosyl-L-homocysteine + H2O + H(+) = S-inosyl-L-homocysteine + NH4(+)</text>
        <dbReference type="Rhea" id="RHEA:20716"/>
        <dbReference type="ChEBI" id="CHEBI:15377"/>
        <dbReference type="ChEBI" id="CHEBI:15378"/>
        <dbReference type="ChEBI" id="CHEBI:28938"/>
        <dbReference type="ChEBI" id="CHEBI:57856"/>
        <dbReference type="ChEBI" id="CHEBI:57985"/>
        <dbReference type="EC" id="3.5.4.28"/>
    </reaction>
</comment>
<feature type="binding site" evidence="4">
    <location>
        <position position="306"/>
    </location>
    <ligand>
        <name>Zn(2+)</name>
        <dbReference type="ChEBI" id="CHEBI:29105"/>
    </ligand>
</feature>
<dbReference type="AlphaFoldDB" id="A0A1W1HGR1"/>
<evidence type="ECO:0000259" key="5">
    <source>
        <dbReference type="Pfam" id="PF01979"/>
    </source>
</evidence>
<dbReference type="Gene3D" id="3.20.20.140">
    <property type="entry name" value="Metal-dependent hydrolases"/>
    <property type="match status" value="1"/>
</dbReference>
<evidence type="ECO:0000256" key="1">
    <source>
        <dbReference type="ARBA" id="ARBA00022723"/>
    </source>
</evidence>
<evidence type="ECO:0000256" key="2">
    <source>
        <dbReference type="ARBA" id="ARBA00022801"/>
    </source>
</evidence>
<dbReference type="FunFam" id="3.20.20.140:FF:000014">
    <property type="entry name" value="5-methylthioadenosine/S-adenosylhomocysteine deaminase"/>
    <property type="match status" value="1"/>
</dbReference>
<feature type="binding site" evidence="4">
    <location>
        <position position="99"/>
    </location>
    <ligand>
        <name>substrate</name>
    </ligand>
</feature>
<comment type="caution">
    <text evidence="4">Lacks conserved residue(s) required for the propagation of feature annotation.</text>
</comment>